<feature type="transmembrane region" description="Helical" evidence="7">
    <location>
        <begin position="72"/>
        <end position="92"/>
    </location>
</feature>
<dbReference type="PANTHER" id="PTHR33452:SF4">
    <property type="entry name" value="BLL4328 PROTEIN"/>
    <property type="match status" value="1"/>
</dbReference>
<gene>
    <name evidence="8" type="ORF">ORY91_000978</name>
    <name evidence="9" type="ORF">V9W64_08510</name>
</gene>
<feature type="transmembrane region" description="Helical" evidence="7">
    <location>
        <begin position="45"/>
        <end position="65"/>
    </location>
</feature>
<comment type="similarity">
    <text evidence="2">Belongs to the DoxX family.</text>
</comment>
<evidence type="ECO:0000256" key="6">
    <source>
        <dbReference type="ARBA" id="ARBA00023136"/>
    </source>
</evidence>
<name>A0A9X4E546_9NEIS</name>
<dbReference type="InterPro" id="IPR032808">
    <property type="entry name" value="DoxX"/>
</dbReference>
<evidence type="ECO:0000256" key="1">
    <source>
        <dbReference type="ARBA" id="ARBA00004651"/>
    </source>
</evidence>
<evidence type="ECO:0000256" key="4">
    <source>
        <dbReference type="ARBA" id="ARBA00022692"/>
    </source>
</evidence>
<keyword evidence="3" id="KW-1003">Cell membrane</keyword>
<evidence type="ECO:0000313" key="8">
    <source>
        <dbReference type="EMBL" id="MDD9327572.1"/>
    </source>
</evidence>
<dbReference type="InterPro" id="IPR051907">
    <property type="entry name" value="DoxX-like_oxidoreductase"/>
</dbReference>
<evidence type="ECO:0000313" key="9">
    <source>
        <dbReference type="EMBL" id="WWY02732.1"/>
    </source>
</evidence>
<dbReference type="EMBL" id="CP146598">
    <property type="protein sequence ID" value="WWY02732.1"/>
    <property type="molecule type" value="Genomic_DNA"/>
</dbReference>
<sequence length="131" mass="14193">MNALSKFQPVLLSVLRIVTAYLFMLHGTAKLFGMPYMEYFADLQLFSLPGLAGILEVFGGLLLLLGLFTRPVAFILSGQMAVAYFMAHAAKAPLLPLMNGGEPAVLFCFVFLYLSASGGGAWALDNLRGKR</sequence>
<dbReference type="PANTHER" id="PTHR33452">
    <property type="entry name" value="OXIDOREDUCTASE CATD-RELATED"/>
    <property type="match status" value="1"/>
</dbReference>
<proteinExistence type="inferred from homology"/>
<protein>
    <submittedName>
        <fullName evidence="8">DoxX family protein</fullName>
    </submittedName>
</protein>
<evidence type="ECO:0000256" key="2">
    <source>
        <dbReference type="ARBA" id="ARBA00006679"/>
    </source>
</evidence>
<comment type="subcellular location">
    <subcellularLocation>
        <location evidence="1">Cell membrane</location>
        <topology evidence="1">Multi-pass membrane protein</topology>
    </subcellularLocation>
</comment>
<dbReference type="EMBL" id="JAPQFL010000002">
    <property type="protein sequence ID" value="MDD9327572.1"/>
    <property type="molecule type" value="Genomic_DNA"/>
</dbReference>
<keyword evidence="10" id="KW-1185">Reference proteome</keyword>
<feature type="transmembrane region" description="Helical" evidence="7">
    <location>
        <begin position="104"/>
        <end position="124"/>
    </location>
</feature>
<keyword evidence="5 7" id="KW-1133">Transmembrane helix</keyword>
<dbReference type="Pfam" id="PF07681">
    <property type="entry name" value="DoxX"/>
    <property type="match status" value="1"/>
</dbReference>
<evidence type="ECO:0000313" key="10">
    <source>
        <dbReference type="Proteomes" id="UP001149607"/>
    </source>
</evidence>
<dbReference type="AlphaFoldDB" id="A0A9X4E546"/>
<dbReference type="RefSeq" id="WP_274584813.1">
    <property type="nucleotide sequence ID" value="NZ_CP146598.1"/>
</dbReference>
<reference evidence="8" key="1">
    <citation type="submission" date="2022-10" db="EMBL/GenBank/DDBJ databases">
        <authorList>
            <person name="Boutroux M."/>
        </authorList>
    </citation>
    <scope>NUCLEOTIDE SEQUENCE</scope>
    <source>
        <strain evidence="8">51.81</strain>
    </source>
</reference>
<keyword evidence="6 7" id="KW-0472">Membrane</keyword>
<evidence type="ECO:0000256" key="7">
    <source>
        <dbReference type="SAM" id="Phobius"/>
    </source>
</evidence>
<evidence type="ECO:0000256" key="3">
    <source>
        <dbReference type="ARBA" id="ARBA00022475"/>
    </source>
</evidence>
<evidence type="ECO:0000256" key="5">
    <source>
        <dbReference type="ARBA" id="ARBA00022989"/>
    </source>
</evidence>
<dbReference type="Proteomes" id="UP001149607">
    <property type="component" value="Chromosome"/>
</dbReference>
<accession>A0A9X4E546</accession>
<dbReference type="GO" id="GO:0005886">
    <property type="term" value="C:plasma membrane"/>
    <property type="evidence" value="ECO:0007669"/>
    <property type="project" value="UniProtKB-SubCell"/>
</dbReference>
<feature type="transmembrane region" description="Helical" evidence="7">
    <location>
        <begin position="7"/>
        <end position="25"/>
    </location>
</feature>
<keyword evidence="4 7" id="KW-0812">Transmembrane</keyword>
<organism evidence="8">
    <name type="scientific">Neisseria leonii</name>
    <dbReference type="NCBI Taxonomy" id="2995413"/>
    <lineage>
        <taxon>Bacteria</taxon>
        <taxon>Pseudomonadati</taxon>
        <taxon>Pseudomonadota</taxon>
        <taxon>Betaproteobacteria</taxon>
        <taxon>Neisseriales</taxon>
        <taxon>Neisseriaceae</taxon>
        <taxon>Neisseria</taxon>
    </lineage>
</organism>
<reference evidence="9" key="2">
    <citation type="submission" date="2024-02" db="EMBL/GenBank/DDBJ databases">
        <title>Neisseria leonii sp. nov.</title>
        <authorList>
            <person name="Boutroux M."/>
            <person name="Favre-Rochex S."/>
            <person name="Gorgette O."/>
            <person name="Touak G."/>
            <person name="Muhle E."/>
            <person name="Chesneau O."/>
            <person name="Clermont D."/>
            <person name="Rahi P."/>
        </authorList>
    </citation>
    <scope>NUCLEOTIDE SEQUENCE</scope>
    <source>
        <strain evidence="9">51.81</strain>
    </source>
</reference>